<reference evidence="1 2" key="1">
    <citation type="submission" date="2012-01" db="EMBL/GenBank/DDBJ databases">
        <title>Complete sequence of chromosome of Clostridium pasteurianum BC1.</title>
        <authorList>
            <consortium name="US DOE Joint Genome Institute"/>
            <person name="Lucas S."/>
            <person name="Han J."/>
            <person name="Lapidus A."/>
            <person name="Cheng J.-F."/>
            <person name="Goodwin L."/>
            <person name="Pitluck S."/>
            <person name="Peters L."/>
            <person name="Mikhailova N."/>
            <person name="Teshima H."/>
            <person name="Detter J.C."/>
            <person name="Han C."/>
            <person name="Tapia R."/>
            <person name="Land M."/>
            <person name="Hauser L."/>
            <person name="Kyrpides N."/>
            <person name="Ivanova N."/>
            <person name="Pagani I."/>
            <person name="Dunn J."/>
            <person name="Taghavi S."/>
            <person name="Francis A."/>
            <person name="van der Lelie D."/>
            <person name="Woyke T."/>
        </authorList>
    </citation>
    <scope>NUCLEOTIDE SEQUENCE [LARGE SCALE GENOMIC DNA]</scope>
    <source>
        <strain evidence="1 2">BC1</strain>
    </source>
</reference>
<dbReference type="RefSeq" id="WP_015614545.1">
    <property type="nucleotide sequence ID" value="NC_021182.1"/>
</dbReference>
<organism evidence="1 2">
    <name type="scientific">Clostridium pasteurianum BC1</name>
    <dbReference type="NCBI Taxonomy" id="86416"/>
    <lineage>
        <taxon>Bacteria</taxon>
        <taxon>Bacillati</taxon>
        <taxon>Bacillota</taxon>
        <taxon>Clostridia</taxon>
        <taxon>Eubacteriales</taxon>
        <taxon>Clostridiaceae</taxon>
        <taxon>Clostridium</taxon>
    </lineage>
</organism>
<evidence type="ECO:0000313" key="1">
    <source>
        <dbReference type="EMBL" id="AGK96222.1"/>
    </source>
</evidence>
<evidence type="ECO:0008006" key="3">
    <source>
        <dbReference type="Google" id="ProtNLM"/>
    </source>
</evidence>
<accession>R4JZG7</accession>
<dbReference type="KEGG" id="cpas:Clopa_1232"/>
<name>R4JZG7_CLOPA</name>
<dbReference type="AlphaFoldDB" id="R4JZG7"/>
<proteinExistence type="predicted"/>
<keyword evidence="2" id="KW-1185">Reference proteome</keyword>
<protein>
    <recommendedName>
        <fullName evidence="3">Flagellar hook-length control protein FliK</fullName>
    </recommendedName>
</protein>
<dbReference type="HOGENOM" id="CLU_035694_0_0_9"/>
<dbReference type="EMBL" id="CP003261">
    <property type="protein sequence ID" value="AGK96222.1"/>
    <property type="molecule type" value="Genomic_DNA"/>
</dbReference>
<gene>
    <name evidence="1" type="ORF">Clopa_1232</name>
</gene>
<evidence type="ECO:0000313" key="2">
    <source>
        <dbReference type="Proteomes" id="UP000013523"/>
    </source>
</evidence>
<dbReference type="PATRIC" id="fig|86416.3.peg.1233"/>
<dbReference type="STRING" id="86416.Clopa_1232"/>
<dbReference type="Proteomes" id="UP000013523">
    <property type="component" value="Chromosome"/>
</dbReference>
<sequence>MAGISNVNNLVQYNAGKAVRKLSFEIGEVFSAKILDENTGEGEAVLKLNDGWKFSAKLTKDINYDANIFNKFIVEGYEEGKIKIKILPHNLENNGTLIDSQQDILRGYIANTYSKEDYNILKSLLEHNIPLTKENISNVKSLLKFKDNIIENPNKEDEFINQYIVKNNIDVNSDKGKEVKKLLESFFKELKGLSLEELTSFIENGIEINGDNIKSFNKIFKQDAAIYKSLEVINDKINQLNIFEEQKDALKQQIPEKVSDKILGNEVANKEIDNMVAVDEKNNLNKSIENILNNKLNVSLNNDLNKTVINEINFKINFMKGTIKELISKGNLNRESLEKISNILGNNINDIKLFNVISEGYYYVDIPLNFKDNDYIFKFIVKDDRKSGKKIDSKNVKLIASIKTVNMGVIDTFITVNNKNLNVDIKSEHKWVKLLKAAKDNFLNKIDMGYTVSLKVKPKESEVDIASCRSFFNNECSNNIDRRV</sequence>
<dbReference type="OrthoDB" id="1936401at2"/>
<dbReference type="eggNOG" id="ENOG5033KQV">
    <property type="taxonomic scope" value="Bacteria"/>
</dbReference>